<dbReference type="Proteomes" id="UP001500194">
    <property type="component" value="Unassembled WGS sequence"/>
</dbReference>
<sequence>MTRGVVVDLDGTVLSGDSLLDGAADALAAVRDAGRGVLFLTNNPTRPPAEYAQRLTGLGVDARPEEVLTATSATIDYLREHHADESVFAIAEASVTDQLRDAGVSLVADARRADTVVVGYDREFAYDDMVAALRAFDAGADALVGTDPDITVPTPDGPVPGSGAIIDAVANVVERDPDAVLGKPSDVTARLALDRLDLPAAECVLVGDRLDTDIAMGNRVGMTTVLVRTGVTDDETLAASPVQPDYVRDSLADARDLL</sequence>
<keyword evidence="2" id="KW-1185">Reference proteome</keyword>
<dbReference type="InterPro" id="IPR036412">
    <property type="entry name" value="HAD-like_sf"/>
</dbReference>
<dbReference type="GeneID" id="68573271"/>
<reference evidence="1 2" key="1">
    <citation type="journal article" date="2019" name="Int. J. Syst. Evol. Microbiol.">
        <title>The Global Catalogue of Microorganisms (GCM) 10K type strain sequencing project: providing services to taxonomists for standard genome sequencing and annotation.</title>
        <authorList>
            <consortium name="The Broad Institute Genomics Platform"/>
            <consortium name="The Broad Institute Genome Sequencing Center for Infectious Disease"/>
            <person name="Wu L."/>
            <person name="Ma J."/>
        </authorList>
    </citation>
    <scope>NUCLEOTIDE SEQUENCE [LARGE SCALE GENOMIC DNA]</scope>
    <source>
        <strain evidence="1 2">JCM 16327</strain>
    </source>
</reference>
<dbReference type="SFLD" id="SFLDS00003">
    <property type="entry name" value="Haloacid_Dehalogenase"/>
    <property type="match status" value="1"/>
</dbReference>
<evidence type="ECO:0000313" key="2">
    <source>
        <dbReference type="Proteomes" id="UP001500194"/>
    </source>
</evidence>
<dbReference type="SUPFAM" id="SSF56784">
    <property type="entry name" value="HAD-like"/>
    <property type="match status" value="1"/>
</dbReference>
<comment type="caution">
    <text evidence="1">The sequence shown here is derived from an EMBL/GenBank/DDBJ whole genome shotgun (WGS) entry which is preliminary data.</text>
</comment>
<dbReference type="PANTHER" id="PTHR19288">
    <property type="entry name" value="4-NITROPHENYLPHOSPHATASE-RELATED"/>
    <property type="match status" value="1"/>
</dbReference>
<dbReference type="InterPro" id="IPR006357">
    <property type="entry name" value="HAD-SF_hydro_IIA"/>
</dbReference>
<dbReference type="Gene3D" id="3.40.50.1000">
    <property type="entry name" value="HAD superfamily/HAD-like"/>
    <property type="match status" value="2"/>
</dbReference>
<dbReference type="GO" id="GO:0016791">
    <property type="term" value="F:phosphatase activity"/>
    <property type="evidence" value="ECO:0007669"/>
    <property type="project" value="TreeGrafter"/>
</dbReference>
<organism evidence="1 2">
    <name type="scientific">Salarchaeum japonicum</name>
    <dbReference type="NCBI Taxonomy" id="555573"/>
    <lineage>
        <taxon>Archaea</taxon>
        <taxon>Methanobacteriati</taxon>
        <taxon>Methanobacteriota</taxon>
        <taxon>Stenosarchaea group</taxon>
        <taxon>Halobacteria</taxon>
        <taxon>Halobacteriales</taxon>
        <taxon>Halobacteriaceae</taxon>
    </lineage>
</organism>
<evidence type="ECO:0000313" key="1">
    <source>
        <dbReference type="EMBL" id="GAA0656437.1"/>
    </source>
</evidence>
<dbReference type="InterPro" id="IPR023214">
    <property type="entry name" value="HAD_sf"/>
</dbReference>
<dbReference type="NCBIfam" id="TIGR01460">
    <property type="entry name" value="HAD-SF-IIA"/>
    <property type="match status" value="1"/>
</dbReference>
<dbReference type="AlphaFoldDB" id="A0AAV3T1X0"/>
<dbReference type="Pfam" id="PF13344">
    <property type="entry name" value="Hydrolase_6"/>
    <property type="match status" value="1"/>
</dbReference>
<dbReference type="Pfam" id="PF13242">
    <property type="entry name" value="Hydrolase_like"/>
    <property type="match status" value="1"/>
</dbReference>
<dbReference type="EMBL" id="BAAADU010000002">
    <property type="protein sequence ID" value="GAA0656437.1"/>
    <property type="molecule type" value="Genomic_DNA"/>
</dbReference>
<gene>
    <name evidence="1" type="ORF">GCM10009019_20490</name>
</gene>
<accession>A0AAV3T1X0</accession>
<dbReference type="PANTHER" id="PTHR19288:SF46">
    <property type="entry name" value="HALOACID DEHALOGENASE-LIKE HYDROLASE DOMAIN-CONTAINING PROTEIN 2"/>
    <property type="match status" value="1"/>
</dbReference>
<protein>
    <submittedName>
        <fullName evidence="1">HAD-IIA family hydrolase</fullName>
    </submittedName>
</protein>
<keyword evidence="1" id="KW-0378">Hydrolase</keyword>
<proteinExistence type="predicted"/>
<name>A0AAV3T1X0_9EURY</name>
<dbReference type="RefSeq" id="WP_227259911.1">
    <property type="nucleotide sequence ID" value="NZ_BAAADU010000002.1"/>
</dbReference>
<dbReference type="GO" id="GO:0005737">
    <property type="term" value="C:cytoplasm"/>
    <property type="evidence" value="ECO:0007669"/>
    <property type="project" value="TreeGrafter"/>
</dbReference>
<dbReference type="SFLD" id="SFLDG01129">
    <property type="entry name" value="C1.5:_HAD__Beta-PGM__Phosphata"/>
    <property type="match status" value="1"/>
</dbReference>